<evidence type="ECO:0000313" key="3">
    <source>
        <dbReference type="Proteomes" id="UP001381693"/>
    </source>
</evidence>
<dbReference type="EMBL" id="JAXCGZ010019045">
    <property type="protein sequence ID" value="KAK7066735.1"/>
    <property type="molecule type" value="Genomic_DNA"/>
</dbReference>
<sequence length="61" mass="7145">EGHKICWPNGTWAHNEQGVERTNYAPCSHINYHLINYYWEMSMNAISMVAVLPAFVILPYY</sequence>
<evidence type="ECO:0000256" key="1">
    <source>
        <dbReference type="SAM" id="Phobius"/>
    </source>
</evidence>
<comment type="caution">
    <text evidence="2">The sequence shown here is derived from an EMBL/GenBank/DDBJ whole genome shotgun (WGS) entry which is preliminary data.</text>
</comment>
<dbReference type="Proteomes" id="UP001381693">
    <property type="component" value="Unassembled WGS sequence"/>
</dbReference>
<keyword evidence="1" id="KW-0812">Transmembrane</keyword>
<accession>A0AAN8WI92</accession>
<feature type="non-terminal residue" evidence="2">
    <location>
        <position position="1"/>
    </location>
</feature>
<keyword evidence="3" id="KW-1185">Reference proteome</keyword>
<keyword evidence="1" id="KW-1133">Transmembrane helix</keyword>
<feature type="non-terminal residue" evidence="2">
    <location>
        <position position="61"/>
    </location>
</feature>
<evidence type="ECO:0000313" key="2">
    <source>
        <dbReference type="EMBL" id="KAK7066735.1"/>
    </source>
</evidence>
<feature type="transmembrane region" description="Helical" evidence="1">
    <location>
        <begin position="41"/>
        <end position="60"/>
    </location>
</feature>
<keyword evidence="1" id="KW-0472">Membrane</keyword>
<organism evidence="2 3">
    <name type="scientific">Halocaridina rubra</name>
    <name type="common">Hawaiian red shrimp</name>
    <dbReference type="NCBI Taxonomy" id="373956"/>
    <lineage>
        <taxon>Eukaryota</taxon>
        <taxon>Metazoa</taxon>
        <taxon>Ecdysozoa</taxon>
        <taxon>Arthropoda</taxon>
        <taxon>Crustacea</taxon>
        <taxon>Multicrustacea</taxon>
        <taxon>Malacostraca</taxon>
        <taxon>Eumalacostraca</taxon>
        <taxon>Eucarida</taxon>
        <taxon>Decapoda</taxon>
        <taxon>Pleocyemata</taxon>
        <taxon>Caridea</taxon>
        <taxon>Atyoidea</taxon>
        <taxon>Atyidae</taxon>
        <taxon>Halocaridina</taxon>
    </lineage>
</organism>
<protein>
    <submittedName>
        <fullName evidence="2">Uncharacterized protein</fullName>
    </submittedName>
</protein>
<name>A0AAN8WI92_HALRR</name>
<reference evidence="2 3" key="1">
    <citation type="submission" date="2023-11" db="EMBL/GenBank/DDBJ databases">
        <title>Halocaridina rubra genome assembly.</title>
        <authorList>
            <person name="Smith C."/>
        </authorList>
    </citation>
    <scope>NUCLEOTIDE SEQUENCE [LARGE SCALE GENOMIC DNA]</scope>
    <source>
        <strain evidence="2">EP-1</strain>
        <tissue evidence="2">Whole</tissue>
    </source>
</reference>
<dbReference type="AlphaFoldDB" id="A0AAN8WI92"/>
<gene>
    <name evidence="2" type="ORF">SK128_017061</name>
</gene>
<proteinExistence type="predicted"/>